<dbReference type="Proteomes" id="UP000301751">
    <property type="component" value="Unassembled WGS sequence"/>
</dbReference>
<keyword evidence="8" id="KW-1185">Reference proteome</keyword>
<sequence length="351" mass="37504">MQPTRSGFLPGRVVHLHPTLTCNLACAHCYSSSSPQQGPGLDAATWRAALPWLRAQGYDQVSLSGGEPLVHPQLGELVAASQDAGLRVTLISNGLLADGRHGPRHDAVLDRLDGIAISFDGLAPVHNRLRGRSDAFARASDALARQADRGRPVAAAVSVTREALPDLPELAEHLVARGARALQVRPVAAAGRAQQLESNRFCSPVDLQRLYLVMLALQQELAPDVLVQCDLAPAQRLWQQREAYAALLARCADGDAPRRLSDLVNPLVVTETGRLKPIAYDFDSRHDIGSLADAGDALLAAYTAHGLPALRDLVGSALASLQRQPSPLVDWFDLLARRSAAGRIPLLPVAA</sequence>
<dbReference type="PANTHER" id="PTHR11228">
    <property type="entry name" value="RADICAL SAM DOMAIN PROTEIN"/>
    <property type="match status" value="1"/>
</dbReference>
<dbReference type="PANTHER" id="PTHR11228:SF7">
    <property type="entry name" value="PQQA PEPTIDE CYCLASE"/>
    <property type="match status" value="1"/>
</dbReference>
<dbReference type="InterPro" id="IPR007197">
    <property type="entry name" value="rSAM"/>
</dbReference>
<dbReference type="GO" id="GO:0046872">
    <property type="term" value="F:metal ion binding"/>
    <property type="evidence" value="ECO:0007669"/>
    <property type="project" value="UniProtKB-KW"/>
</dbReference>
<evidence type="ECO:0000256" key="2">
    <source>
        <dbReference type="ARBA" id="ARBA00022691"/>
    </source>
</evidence>
<comment type="cofactor">
    <cofactor evidence="1">
        <name>[4Fe-4S] cluster</name>
        <dbReference type="ChEBI" id="CHEBI:49883"/>
    </cofactor>
</comment>
<evidence type="ECO:0000256" key="3">
    <source>
        <dbReference type="ARBA" id="ARBA00022723"/>
    </source>
</evidence>
<feature type="domain" description="Radical SAM core" evidence="6">
    <location>
        <begin position="8"/>
        <end position="224"/>
    </location>
</feature>
<organism evidence="7 8">
    <name type="scientific">Pseudaquabacterium pictum</name>
    <dbReference type="NCBI Taxonomy" id="2315236"/>
    <lineage>
        <taxon>Bacteria</taxon>
        <taxon>Pseudomonadati</taxon>
        <taxon>Pseudomonadota</taxon>
        <taxon>Betaproteobacteria</taxon>
        <taxon>Burkholderiales</taxon>
        <taxon>Sphaerotilaceae</taxon>
        <taxon>Pseudaquabacterium</taxon>
    </lineage>
</organism>
<keyword evidence="2" id="KW-0949">S-adenosyl-L-methionine</keyword>
<evidence type="ECO:0000256" key="4">
    <source>
        <dbReference type="ARBA" id="ARBA00023004"/>
    </source>
</evidence>
<evidence type="ECO:0000313" key="7">
    <source>
        <dbReference type="EMBL" id="GCL63267.1"/>
    </source>
</evidence>
<evidence type="ECO:0000256" key="1">
    <source>
        <dbReference type="ARBA" id="ARBA00001966"/>
    </source>
</evidence>
<dbReference type="EMBL" id="BJCL01000005">
    <property type="protein sequence ID" value="GCL63267.1"/>
    <property type="molecule type" value="Genomic_DNA"/>
</dbReference>
<protein>
    <recommendedName>
        <fullName evidence="6">Radical SAM core domain-containing protein</fullName>
    </recommendedName>
</protein>
<gene>
    <name evidence="7" type="ORF">AQPW35_23480</name>
</gene>
<reference evidence="8" key="1">
    <citation type="submission" date="2019-03" db="EMBL/GenBank/DDBJ databases">
        <title>Aquabacterium pictum sp.nov., the first bacteriochlorophyll a-containing freshwater bacterium in the genus Aquabacterium of the class Betaproteobacteria.</title>
        <authorList>
            <person name="Hirose S."/>
            <person name="Tank M."/>
            <person name="Hara E."/>
            <person name="Tamaki H."/>
            <person name="Takaichi S."/>
            <person name="Haruta S."/>
            <person name="Hanada S."/>
        </authorList>
    </citation>
    <scope>NUCLEOTIDE SEQUENCE [LARGE SCALE GENOMIC DNA]</scope>
    <source>
        <strain evidence="8">W35</strain>
    </source>
</reference>
<keyword evidence="3" id="KW-0479">Metal-binding</keyword>
<accession>A0A480ASQ8</accession>
<evidence type="ECO:0000259" key="6">
    <source>
        <dbReference type="PROSITE" id="PS51918"/>
    </source>
</evidence>
<dbReference type="SFLD" id="SFLDS00029">
    <property type="entry name" value="Radical_SAM"/>
    <property type="match status" value="1"/>
</dbReference>
<keyword evidence="4" id="KW-0408">Iron</keyword>
<evidence type="ECO:0000313" key="8">
    <source>
        <dbReference type="Proteomes" id="UP000301751"/>
    </source>
</evidence>
<dbReference type="GO" id="GO:0051536">
    <property type="term" value="F:iron-sulfur cluster binding"/>
    <property type="evidence" value="ECO:0007669"/>
    <property type="project" value="UniProtKB-KW"/>
</dbReference>
<dbReference type="InterPro" id="IPR013785">
    <property type="entry name" value="Aldolase_TIM"/>
</dbReference>
<dbReference type="PROSITE" id="PS51918">
    <property type="entry name" value="RADICAL_SAM"/>
    <property type="match status" value="1"/>
</dbReference>
<dbReference type="CDD" id="cd01335">
    <property type="entry name" value="Radical_SAM"/>
    <property type="match status" value="1"/>
</dbReference>
<dbReference type="Gene3D" id="3.20.20.70">
    <property type="entry name" value="Aldolase class I"/>
    <property type="match status" value="1"/>
</dbReference>
<dbReference type="AlphaFoldDB" id="A0A480ASQ8"/>
<proteinExistence type="predicted"/>
<dbReference type="Pfam" id="PF04055">
    <property type="entry name" value="Radical_SAM"/>
    <property type="match status" value="1"/>
</dbReference>
<keyword evidence="5" id="KW-0411">Iron-sulfur</keyword>
<comment type="caution">
    <text evidence="7">The sequence shown here is derived from an EMBL/GenBank/DDBJ whole genome shotgun (WGS) entry which is preliminary data.</text>
</comment>
<dbReference type="SFLD" id="SFLDG01067">
    <property type="entry name" value="SPASM/twitch_domain_containing"/>
    <property type="match status" value="1"/>
</dbReference>
<dbReference type="SUPFAM" id="SSF102114">
    <property type="entry name" value="Radical SAM enzymes"/>
    <property type="match status" value="1"/>
</dbReference>
<dbReference type="InterPro" id="IPR050377">
    <property type="entry name" value="Radical_SAM_PqqE_MftC-like"/>
</dbReference>
<dbReference type="GO" id="GO:0003824">
    <property type="term" value="F:catalytic activity"/>
    <property type="evidence" value="ECO:0007669"/>
    <property type="project" value="InterPro"/>
</dbReference>
<evidence type="ECO:0000256" key="5">
    <source>
        <dbReference type="ARBA" id="ARBA00023014"/>
    </source>
</evidence>
<name>A0A480ASQ8_9BURK</name>
<dbReference type="InterPro" id="IPR058240">
    <property type="entry name" value="rSAM_sf"/>
</dbReference>